<dbReference type="Pfam" id="PF12840">
    <property type="entry name" value="HTH_20"/>
    <property type="match status" value="1"/>
</dbReference>
<sequence length="183" mass="20455">MSTSDAAHDLEDIAVRDTRVSDAIDEPMRAMILDILAEKARTASDVHERLADRGVDRTENTVRHHINELRDVGLVDVVRFEEGRGGTTKYYGANTTVLSYSLPESADPAIEEMIDAVQPQIESVLGTLTEEYDDAIDEITAEMQPCEHCRTQKYETYVLLTVLRRAFVRAHRDGESASATQES</sequence>
<dbReference type="SUPFAM" id="SSF46785">
    <property type="entry name" value="Winged helix' DNA-binding domain"/>
    <property type="match status" value="1"/>
</dbReference>
<proteinExistence type="predicted"/>
<gene>
    <name evidence="1" type="ORF">ACFR9S_09980</name>
</gene>
<dbReference type="Proteomes" id="UP001597111">
    <property type="component" value="Unassembled WGS sequence"/>
</dbReference>
<evidence type="ECO:0000313" key="2">
    <source>
        <dbReference type="Proteomes" id="UP001597111"/>
    </source>
</evidence>
<dbReference type="InterPro" id="IPR036388">
    <property type="entry name" value="WH-like_DNA-bd_sf"/>
</dbReference>
<dbReference type="EMBL" id="JBHUDH010000111">
    <property type="protein sequence ID" value="MFD1526621.1"/>
    <property type="molecule type" value="Genomic_DNA"/>
</dbReference>
<evidence type="ECO:0000313" key="1">
    <source>
        <dbReference type="EMBL" id="MFD1526621.1"/>
    </source>
</evidence>
<accession>A0ABD6B7U9</accession>
<reference evidence="1 2" key="1">
    <citation type="journal article" date="2019" name="Int. J. Syst. Evol. Microbiol.">
        <title>The Global Catalogue of Microorganisms (GCM) 10K type strain sequencing project: providing services to taxonomists for standard genome sequencing and annotation.</title>
        <authorList>
            <consortium name="The Broad Institute Genomics Platform"/>
            <consortium name="The Broad Institute Genome Sequencing Center for Infectious Disease"/>
            <person name="Wu L."/>
            <person name="Ma J."/>
        </authorList>
    </citation>
    <scope>NUCLEOTIDE SEQUENCE [LARGE SCALE GENOMIC DNA]</scope>
    <source>
        <strain evidence="1 2">CGMCC 1.12285</strain>
    </source>
</reference>
<dbReference type="AlphaFoldDB" id="A0ABD6B7U9"/>
<name>A0ABD6B7U9_9EURY</name>
<organism evidence="1 2">
    <name type="scientific">Halolamina salina</name>
    <dbReference type="NCBI Taxonomy" id="1220023"/>
    <lineage>
        <taxon>Archaea</taxon>
        <taxon>Methanobacteriati</taxon>
        <taxon>Methanobacteriota</taxon>
        <taxon>Stenosarchaea group</taxon>
        <taxon>Halobacteria</taxon>
        <taxon>Halobacteriales</taxon>
        <taxon>Haloferacaceae</taxon>
    </lineage>
</organism>
<comment type="caution">
    <text evidence="1">The sequence shown here is derived from an EMBL/GenBank/DDBJ whole genome shotgun (WGS) entry which is preliminary data.</text>
</comment>
<dbReference type="CDD" id="cd00090">
    <property type="entry name" value="HTH_ARSR"/>
    <property type="match status" value="1"/>
</dbReference>
<dbReference type="InterPro" id="IPR036390">
    <property type="entry name" value="WH_DNA-bd_sf"/>
</dbReference>
<keyword evidence="2" id="KW-1185">Reference proteome</keyword>
<dbReference type="InterPro" id="IPR011991">
    <property type="entry name" value="ArsR-like_HTH"/>
</dbReference>
<protein>
    <submittedName>
        <fullName evidence="1">ArsR/SmtB family transcription factor</fullName>
    </submittedName>
</protein>
<dbReference type="RefSeq" id="WP_379730787.1">
    <property type="nucleotide sequence ID" value="NZ_JBHSWZ010000023.1"/>
</dbReference>
<dbReference type="Gene3D" id="1.10.10.10">
    <property type="entry name" value="Winged helix-like DNA-binding domain superfamily/Winged helix DNA-binding domain"/>
    <property type="match status" value="1"/>
</dbReference>